<dbReference type="EMBL" id="HBUE01211815">
    <property type="protein sequence ID" value="CAG6534839.1"/>
    <property type="molecule type" value="Transcribed_RNA"/>
</dbReference>
<accession>A0A8D8HGT9</accession>
<proteinExistence type="predicted"/>
<organism evidence="1">
    <name type="scientific">Culex pipiens</name>
    <name type="common">House mosquito</name>
    <dbReference type="NCBI Taxonomy" id="7175"/>
    <lineage>
        <taxon>Eukaryota</taxon>
        <taxon>Metazoa</taxon>
        <taxon>Ecdysozoa</taxon>
        <taxon>Arthropoda</taxon>
        <taxon>Hexapoda</taxon>
        <taxon>Insecta</taxon>
        <taxon>Pterygota</taxon>
        <taxon>Neoptera</taxon>
        <taxon>Endopterygota</taxon>
        <taxon>Diptera</taxon>
        <taxon>Nematocera</taxon>
        <taxon>Culicoidea</taxon>
        <taxon>Culicidae</taxon>
        <taxon>Culicinae</taxon>
        <taxon>Culicini</taxon>
        <taxon>Culex</taxon>
        <taxon>Culex</taxon>
    </lineage>
</organism>
<evidence type="ECO:0000313" key="1">
    <source>
        <dbReference type="EMBL" id="CAG6534839.1"/>
    </source>
</evidence>
<sequence>MNQNPSTEQVRRITSLQVSSERRVRFGTNAYRSKLTRIIMALQMSRNYVARIMLDGHHHESPSEHRIKCCTNALDQLKPVHLPGQFFFKCRFMQSGNVTRDGHGHGHSL</sequence>
<name>A0A8D8HGT9_CULPI</name>
<reference evidence="1" key="1">
    <citation type="submission" date="2021-05" db="EMBL/GenBank/DDBJ databases">
        <authorList>
            <person name="Alioto T."/>
            <person name="Alioto T."/>
            <person name="Gomez Garrido J."/>
        </authorList>
    </citation>
    <scope>NUCLEOTIDE SEQUENCE</scope>
</reference>
<dbReference type="AlphaFoldDB" id="A0A8D8HGT9"/>
<dbReference type="EMBL" id="HBUE01318248">
    <property type="protein sequence ID" value="CAG6586786.1"/>
    <property type="molecule type" value="Transcribed_RNA"/>
</dbReference>
<protein>
    <submittedName>
        <fullName evidence="1">(northern house mosquito) hypothetical protein</fullName>
    </submittedName>
</protein>